<comment type="function">
    <text evidence="8">Catalyzes the acetylation of L-2,4-diaminobutyrate (DABA) to gamma-N-acetyl-alpha,gamma-diaminobutyric acid (ADABA) with acetyl coenzyme A.</text>
</comment>
<evidence type="ECO:0000256" key="8">
    <source>
        <dbReference type="RuleBase" id="RU365045"/>
    </source>
</evidence>
<dbReference type="NCBIfam" id="TIGR02406">
    <property type="entry name" value="ectoine_EctA"/>
    <property type="match status" value="1"/>
</dbReference>
<feature type="domain" description="N-acetyltransferase" evidence="10">
    <location>
        <begin position="11"/>
        <end position="165"/>
    </location>
</feature>
<accession>A0A1H8MIE0</accession>
<dbReference type="OrthoDB" id="2436196at2"/>
<dbReference type="GO" id="GO:0019491">
    <property type="term" value="P:ectoine biosynthetic process"/>
    <property type="evidence" value="ECO:0007669"/>
    <property type="project" value="UniProtKB-UniPathway"/>
</dbReference>
<evidence type="ECO:0000256" key="6">
    <source>
        <dbReference type="ARBA" id="ARBA00023315"/>
    </source>
</evidence>
<sequence>MAIQEGTDDGLTLRAPTSEDGADVWQLIQDSGPLDENSMYCNILQCDQFGDTCVVAELDGTVVGWVSAFIEPSDPESLFIWQVAVDAKARGMGVARRMLDHLLAREICAGVTRLRTTITADNEASWALFNSFADRMDADLEREPHYEREEHFEGRHATEYMVTIGEFDASGARDEDKTSDESDASVAS</sequence>
<evidence type="ECO:0000256" key="2">
    <source>
        <dbReference type="ARBA" id="ARBA00010712"/>
    </source>
</evidence>
<dbReference type="AlphaFoldDB" id="A0A1H8MIE0"/>
<dbReference type="SUPFAM" id="SSF55729">
    <property type="entry name" value="Acyl-CoA N-acyltransferases (Nat)"/>
    <property type="match status" value="1"/>
</dbReference>
<evidence type="ECO:0000256" key="3">
    <source>
        <dbReference type="ARBA" id="ARBA00012355"/>
    </source>
</evidence>
<name>A0A1H8MIE0_9RHOB</name>
<protein>
    <recommendedName>
        <fullName evidence="4 8">L-2,4-diaminobutyric acid acetyltransferase</fullName>
        <shortName evidence="8">DABA acetyltransferase</shortName>
        <ecNumber evidence="3 8">2.3.1.178</ecNumber>
    </recommendedName>
</protein>
<dbReference type="Pfam" id="PF00583">
    <property type="entry name" value="Acetyltransf_1"/>
    <property type="match status" value="1"/>
</dbReference>
<evidence type="ECO:0000256" key="9">
    <source>
        <dbReference type="SAM" id="MobiDB-lite"/>
    </source>
</evidence>
<keyword evidence="6 8" id="KW-0012">Acyltransferase</keyword>
<dbReference type="GO" id="GO:0033816">
    <property type="term" value="F:diaminobutyrate acetyltransferase activity"/>
    <property type="evidence" value="ECO:0007669"/>
    <property type="project" value="UniProtKB-EC"/>
</dbReference>
<evidence type="ECO:0000313" key="11">
    <source>
        <dbReference type="EMBL" id="SEO16988.1"/>
    </source>
</evidence>
<dbReference type="Gene3D" id="3.40.630.30">
    <property type="match status" value="1"/>
</dbReference>
<evidence type="ECO:0000256" key="1">
    <source>
        <dbReference type="ARBA" id="ARBA00004978"/>
    </source>
</evidence>
<feature type="compositionally biased region" description="Basic and acidic residues" evidence="9">
    <location>
        <begin position="171"/>
        <end position="180"/>
    </location>
</feature>
<feature type="region of interest" description="Disordered" evidence="9">
    <location>
        <begin position="168"/>
        <end position="188"/>
    </location>
</feature>
<evidence type="ECO:0000256" key="7">
    <source>
        <dbReference type="ARBA" id="ARBA00048924"/>
    </source>
</evidence>
<dbReference type="InterPro" id="IPR000182">
    <property type="entry name" value="GNAT_dom"/>
</dbReference>
<comment type="catalytic activity">
    <reaction evidence="7 8">
        <text>L-2,4-diaminobutanoate + acetyl-CoA = (2S)-4-acetamido-2-aminobutanoate + CoA + H(+)</text>
        <dbReference type="Rhea" id="RHEA:16901"/>
        <dbReference type="ChEBI" id="CHEBI:15378"/>
        <dbReference type="ChEBI" id="CHEBI:57287"/>
        <dbReference type="ChEBI" id="CHEBI:57288"/>
        <dbReference type="ChEBI" id="CHEBI:58761"/>
        <dbReference type="ChEBI" id="CHEBI:58929"/>
        <dbReference type="EC" id="2.3.1.178"/>
    </reaction>
</comment>
<dbReference type="EC" id="2.3.1.178" evidence="3 8"/>
<evidence type="ECO:0000259" key="10">
    <source>
        <dbReference type="PROSITE" id="PS51186"/>
    </source>
</evidence>
<comment type="similarity">
    <text evidence="2 8">Belongs to the acetyltransferase family. EctA subfamily.</text>
</comment>
<dbReference type="InterPro" id="IPR016181">
    <property type="entry name" value="Acyl_CoA_acyltransferase"/>
</dbReference>
<dbReference type="STRING" id="569882.SAMN04490248_10293"/>
<dbReference type="PROSITE" id="PS51186">
    <property type="entry name" value="GNAT"/>
    <property type="match status" value="1"/>
</dbReference>
<proteinExistence type="inferred from homology"/>
<dbReference type="UniPathway" id="UPA00067">
    <property type="reaction ID" value="UER00122"/>
</dbReference>
<dbReference type="RefSeq" id="WP_093115035.1">
    <property type="nucleotide sequence ID" value="NZ_FODS01000002.1"/>
</dbReference>
<organism evidence="11 12">
    <name type="scientific">Salinihabitans flavidus</name>
    <dbReference type="NCBI Taxonomy" id="569882"/>
    <lineage>
        <taxon>Bacteria</taxon>
        <taxon>Pseudomonadati</taxon>
        <taxon>Pseudomonadota</taxon>
        <taxon>Alphaproteobacteria</taxon>
        <taxon>Rhodobacterales</taxon>
        <taxon>Roseobacteraceae</taxon>
        <taxon>Salinihabitans</taxon>
    </lineage>
</organism>
<keyword evidence="12" id="KW-1185">Reference proteome</keyword>
<keyword evidence="5 8" id="KW-0808">Transferase</keyword>
<dbReference type="CDD" id="cd04301">
    <property type="entry name" value="NAT_SF"/>
    <property type="match status" value="1"/>
</dbReference>
<gene>
    <name evidence="8" type="primary">ectA</name>
    <name evidence="11" type="ORF">SAMN04490248_10293</name>
</gene>
<dbReference type="EMBL" id="FODS01000002">
    <property type="protein sequence ID" value="SEO16988.1"/>
    <property type="molecule type" value="Genomic_DNA"/>
</dbReference>
<evidence type="ECO:0000256" key="4">
    <source>
        <dbReference type="ARBA" id="ARBA00017935"/>
    </source>
</evidence>
<comment type="pathway">
    <text evidence="1 8">Amine and polyamine biosynthesis; ectoine biosynthesis; L-ectoine from L-aspartate 4-semialdehyde: step 2/3.</text>
</comment>
<dbReference type="InterPro" id="IPR012772">
    <property type="entry name" value="Ectoine_EctA"/>
</dbReference>
<dbReference type="Proteomes" id="UP000198893">
    <property type="component" value="Unassembled WGS sequence"/>
</dbReference>
<evidence type="ECO:0000256" key="5">
    <source>
        <dbReference type="ARBA" id="ARBA00022679"/>
    </source>
</evidence>
<reference evidence="11 12" key="1">
    <citation type="submission" date="2016-10" db="EMBL/GenBank/DDBJ databases">
        <authorList>
            <person name="de Groot N.N."/>
        </authorList>
    </citation>
    <scope>NUCLEOTIDE SEQUENCE [LARGE SCALE GENOMIC DNA]</scope>
    <source>
        <strain evidence="11 12">DSM 27842</strain>
    </source>
</reference>
<evidence type="ECO:0000313" key="12">
    <source>
        <dbReference type="Proteomes" id="UP000198893"/>
    </source>
</evidence>